<evidence type="ECO:0000259" key="1">
    <source>
        <dbReference type="Pfam" id="PF13302"/>
    </source>
</evidence>
<dbReference type="Proteomes" id="UP000198942">
    <property type="component" value="Unassembled WGS sequence"/>
</dbReference>
<dbReference type="SUPFAM" id="SSF55729">
    <property type="entry name" value="Acyl-CoA N-acyltransferases (Nat)"/>
    <property type="match status" value="1"/>
</dbReference>
<dbReference type="STRING" id="551995.SAMN05192574_102217"/>
<feature type="domain" description="N-acetyltransferase" evidence="1">
    <location>
        <begin position="29"/>
        <end position="164"/>
    </location>
</feature>
<proteinExistence type="predicted"/>
<keyword evidence="3" id="KW-1185">Reference proteome</keyword>
<evidence type="ECO:0000313" key="3">
    <source>
        <dbReference type="Proteomes" id="UP000198942"/>
    </source>
</evidence>
<keyword evidence="2" id="KW-0808">Transferase</keyword>
<dbReference type="InterPro" id="IPR016181">
    <property type="entry name" value="Acyl_CoA_acyltransferase"/>
</dbReference>
<dbReference type="EMBL" id="FOCL01000002">
    <property type="protein sequence ID" value="SEN02536.1"/>
    <property type="molecule type" value="Genomic_DNA"/>
</dbReference>
<reference evidence="3" key="1">
    <citation type="submission" date="2016-10" db="EMBL/GenBank/DDBJ databases">
        <authorList>
            <person name="Varghese N."/>
            <person name="Submissions S."/>
        </authorList>
    </citation>
    <scope>NUCLEOTIDE SEQUENCE [LARGE SCALE GENOMIC DNA]</scope>
    <source>
        <strain evidence="3">Gh-48</strain>
    </source>
</reference>
<dbReference type="RefSeq" id="WP_143065100.1">
    <property type="nucleotide sequence ID" value="NZ_FOCL01000002.1"/>
</dbReference>
<name>A0A1H8D5S4_9SPHI</name>
<dbReference type="Gene3D" id="3.40.630.30">
    <property type="match status" value="1"/>
</dbReference>
<dbReference type="InterPro" id="IPR000182">
    <property type="entry name" value="GNAT_dom"/>
</dbReference>
<sequence length="186" mass="21499">MLTPIHLEKETLTIQSFEALDFQRWSEMVEDVYALLSDNQALKYLPFKRLHSVNDADLWLKNALISLHCGRKYLHFIRTKSNGRIIGFIDIISPGLAKEHYQLQQYPYFIEFCIKTEYSQKKLMSSLLPDFLDSLRNQQVGEIAAVINRQNIAAKKLLARSGFTYCKLFDVGQDIYQFSAGQVKVA</sequence>
<organism evidence="2 3">
    <name type="scientific">Mucilaginibacter gossypiicola</name>
    <dbReference type="NCBI Taxonomy" id="551995"/>
    <lineage>
        <taxon>Bacteria</taxon>
        <taxon>Pseudomonadati</taxon>
        <taxon>Bacteroidota</taxon>
        <taxon>Sphingobacteriia</taxon>
        <taxon>Sphingobacteriales</taxon>
        <taxon>Sphingobacteriaceae</taxon>
        <taxon>Mucilaginibacter</taxon>
    </lineage>
</organism>
<dbReference type="AlphaFoldDB" id="A0A1H8D5S4"/>
<accession>A0A1H8D5S4</accession>
<gene>
    <name evidence="2" type="ORF">SAMN05192574_102217</name>
</gene>
<evidence type="ECO:0000313" key="2">
    <source>
        <dbReference type="EMBL" id="SEN02536.1"/>
    </source>
</evidence>
<dbReference type="GO" id="GO:0016747">
    <property type="term" value="F:acyltransferase activity, transferring groups other than amino-acyl groups"/>
    <property type="evidence" value="ECO:0007669"/>
    <property type="project" value="InterPro"/>
</dbReference>
<dbReference type="Pfam" id="PF13302">
    <property type="entry name" value="Acetyltransf_3"/>
    <property type="match status" value="1"/>
</dbReference>
<protein>
    <submittedName>
        <fullName evidence="2">Protein N-acetyltransferase, RimJ/RimL family</fullName>
    </submittedName>
</protein>
<dbReference type="OrthoDB" id="795294at2"/>